<reference evidence="2 3" key="1">
    <citation type="journal article" date="2023" name="Arcadia Sci">
        <title>De novo assembly of a long-read Amblyomma americanum tick genome.</title>
        <authorList>
            <person name="Chou S."/>
            <person name="Poskanzer K.E."/>
            <person name="Rollins M."/>
            <person name="Thuy-Boun P.S."/>
        </authorList>
    </citation>
    <scope>NUCLEOTIDE SEQUENCE [LARGE SCALE GENOMIC DNA]</scope>
    <source>
        <strain evidence="2">F_SG_1</strain>
        <tissue evidence="2">Salivary glands</tissue>
    </source>
</reference>
<evidence type="ECO:0000256" key="1">
    <source>
        <dbReference type="SAM" id="MobiDB-lite"/>
    </source>
</evidence>
<dbReference type="EMBL" id="JARKHS020030163">
    <property type="protein sequence ID" value="KAK8762352.1"/>
    <property type="molecule type" value="Genomic_DNA"/>
</dbReference>
<feature type="compositionally biased region" description="Basic and acidic residues" evidence="1">
    <location>
        <begin position="205"/>
        <end position="220"/>
    </location>
</feature>
<evidence type="ECO:0000313" key="2">
    <source>
        <dbReference type="EMBL" id="KAK8762352.1"/>
    </source>
</evidence>
<name>A0AAQ4DIR2_AMBAM</name>
<sequence>MLSYVCVYLCLVAHDGGVVSCRRSGNELHEAKQHDRSVPRGLAFSRELTRTYLNLLKDAFYTRRLSATPVSDVDTSAVCAAPLEKNFPPRPVASTSLRRRRWWFRPLRRPGATGARISQTCLRCGRAVTEAQRAPCAPPDSPLDHCDTSDASTGLASTRNADTPAGRPSKRTAASAAAQFGLGKVVTSHTPEEDRPATRRTGGGDGDRGPAAHRDRVSAG</sequence>
<protein>
    <submittedName>
        <fullName evidence="2">Uncharacterized protein</fullName>
    </submittedName>
</protein>
<gene>
    <name evidence="2" type="ORF">V5799_026380</name>
</gene>
<dbReference type="AlphaFoldDB" id="A0AAQ4DIR2"/>
<feature type="region of interest" description="Disordered" evidence="1">
    <location>
        <begin position="132"/>
        <end position="220"/>
    </location>
</feature>
<accession>A0AAQ4DIR2</accession>
<evidence type="ECO:0000313" key="3">
    <source>
        <dbReference type="Proteomes" id="UP001321473"/>
    </source>
</evidence>
<comment type="caution">
    <text evidence="2">The sequence shown here is derived from an EMBL/GenBank/DDBJ whole genome shotgun (WGS) entry which is preliminary data.</text>
</comment>
<keyword evidence="3" id="KW-1185">Reference proteome</keyword>
<proteinExistence type="predicted"/>
<dbReference type="Proteomes" id="UP001321473">
    <property type="component" value="Unassembled WGS sequence"/>
</dbReference>
<organism evidence="2 3">
    <name type="scientific">Amblyomma americanum</name>
    <name type="common">Lone star tick</name>
    <dbReference type="NCBI Taxonomy" id="6943"/>
    <lineage>
        <taxon>Eukaryota</taxon>
        <taxon>Metazoa</taxon>
        <taxon>Ecdysozoa</taxon>
        <taxon>Arthropoda</taxon>
        <taxon>Chelicerata</taxon>
        <taxon>Arachnida</taxon>
        <taxon>Acari</taxon>
        <taxon>Parasitiformes</taxon>
        <taxon>Ixodida</taxon>
        <taxon>Ixodoidea</taxon>
        <taxon>Ixodidae</taxon>
        <taxon>Amblyomminae</taxon>
        <taxon>Amblyomma</taxon>
    </lineage>
</organism>
<feature type="compositionally biased region" description="Polar residues" evidence="1">
    <location>
        <begin position="149"/>
        <end position="161"/>
    </location>
</feature>